<protein>
    <submittedName>
        <fullName evidence="2">Intracellular sulfur oxidation DsrE/DsrF family protein</fullName>
    </submittedName>
</protein>
<dbReference type="InterPro" id="IPR003787">
    <property type="entry name" value="Sulphur_relay_DsrE/F-like"/>
</dbReference>
<name>A0A7W8HGB9_9BURK</name>
<dbReference type="Pfam" id="PF02635">
    <property type="entry name" value="DsrE"/>
    <property type="match status" value="1"/>
</dbReference>
<gene>
    <name evidence="2" type="ORF">HNQ70_001485</name>
</gene>
<dbReference type="EMBL" id="JACHGB010000003">
    <property type="protein sequence ID" value="MBB5271475.1"/>
    <property type="molecule type" value="Genomic_DNA"/>
</dbReference>
<proteinExistence type="predicted"/>
<dbReference type="InterPro" id="IPR027396">
    <property type="entry name" value="DsrEFH-like"/>
</dbReference>
<organism evidence="2 3">
    <name type="scientific">Quisquiliibacterium transsilvanicum</name>
    <dbReference type="NCBI Taxonomy" id="1549638"/>
    <lineage>
        <taxon>Bacteria</taxon>
        <taxon>Pseudomonadati</taxon>
        <taxon>Pseudomonadota</taxon>
        <taxon>Betaproteobacteria</taxon>
        <taxon>Burkholderiales</taxon>
        <taxon>Burkholderiaceae</taxon>
        <taxon>Quisquiliibacterium</taxon>
    </lineage>
</organism>
<dbReference type="AlphaFoldDB" id="A0A7W8HGB9"/>
<keyword evidence="3" id="KW-1185">Reference proteome</keyword>
<feature type="signal peptide" evidence="1">
    <location>
        <begin position="1"/>
        <end position="22"/>
    </location>
</feature>
<sequence length="174" mass="18873">MKTLPQKFVTAVSTLAFGTAMCAVALPAAGQASAPDNKAALAGVKEMKIAFDITDANPEALLLKLAVIDLTRKQLIAEGVTPRIVLAFRGDASYFTQTDLEKIRPADREGAMKVAAKIREMRSTNGYESMEQCSVPLPARKIRNDDVMPEVKLVGNGWISLVAYQQRGYAYIVP</sequence>
<comment type="caution">
    <text evidence="2">The sequence shown here is derived from an EMBL/GenBank/DDBJ whole genome shotgun (WGS) entry which is preliminary data.</text>
</comment>
<evidence type="ECO:0000313" key="2">
    <source>
        <dbReference type="EMBL" id="MBB5271475.1"/>
    </source>
</evidence>
<dbReference type="SUPFAM" id="SSF75169">
    <property type="entry name" value="DsrEFH-like"/>
    <property type="match status" value="1"/>
</dbReference>
<reference evidence="2 3" key="1">
    <citation type="submission" date="2020-08" db="EMBL/GenBank/DDBJ databases">
        <title>Genomic Encyclopedia of Type Strains, Phase IV (KMG-IV): sequencing the most valuable type-strain genomes for metagenomic binning, comparative biology and taxonomic classification.</title>
        <authorList>
            <person name="Goeker M."/>
        </authorList>
    </citation>
    <scope>NUCLEOTIDE SEQUENCE [LARGE SCALE GENOMIC DNA]</scope>
    <source>
        <strain evidence="2 3">DSM 29781</strain>
    </source>
</reference>
<accession>A0A7W8HGB9</accession>
<feature type="chain" id="PRO_5031440183" evidence="1">
    <location>
        <begin position="23"/>
        <end position="174"/>
    </location>
</feature>
<keyword evidence="1" id="KW-0732">Signal</keyword>
<dbReference type="RefSeq" id="WP_183965892.1">
    <property type="nucleotide sequence ID" value="NZ_BAABEW010000001.1"/>
</dbReference>
<evidence type="ECO:0000256" key="1">
    <source>
        <dbReference type="SAM" id="SignalP"/>
    </source>
</evidence>
<evidence type="ECO:0000313" key="3">
    <source>
        <dbReference type="Proteomes" id="UP000532440"/>
    </source>
</evidence>
<dbReference type="Proteomes" id="UP000532440">
    <property type="component" value="Unassembled WGS sequence"/>
</dbReference>
<dbReference type="Gene3D" id="3.40.1260.10">
    <property type="entry name" value="DsrEFH-like"/>
    <property type="match status" value="1"/>
</dbReference>